<protein>
    <recommendedName>
        <fullName evidence="4">17 kDa surface antigen</fullName>
    </recommendedName>
</protein>
<evidence type="ECO:0008006" key="4">
    <source>
        <dbReference type="Google" id="ProtNLM"/>
    </source>
</evidence>
<dbReference type="Proteomes" id="UP000463975">
    <property type="component" value="Chromosome"/>
</dbReference>
<feature type="chain" id="PRO_5026776581" description="17 kDa surface antigen" evidence="1">
    <location>
        <begin position="20"/>
        <end position="173"/>
    </location>
</feature>
<gene>
    <name evidence="2" type="ORF">GT348_00625</name>
</gene>
<dbReference type="PROSITE" id="PS51257">
    <property type="entry name" value="PROKAR_LIPOPROTEIN"/>
    <property type="match status" value="1"/>
</dbReference>
<reference evidence="2 3" key="1">
    <citation type="submission" date="2020-01" db="EMBL/GenBank/DDBJ databases">
        <title>Genome sequencing of strain KACC 21507.</title>
        <authorList>
            <person name="Heo J."/>
            <person name="Kim S.-J."/>
            <person name="Kim J.-S."/>
            <person name="Hong S.-B."/>
            <person name="Kwon S.-W."/>
        </authorList>
    </citation>
    <scope>NUCLEOTIDE SEQUENCE [LARGE SCALE GENOMIC DNA]</scope>
    <source>
        <strain evidence="2 3">KACC 21507</strain>
    </source>
</reference>
<dbReference type="RefSeq" id="WP_160618093.1">
    <property type="nucleotide sequence ID" value="NZ_CP047652.1"/>
</dbReference>
<organism evidence="2 3">
    <name type="scientific">Aristophania vespae</name>
    <dbReference type="NCBI Taxonomy" id="2697033"/>
    <lineage>
        <taxon>Bacteria</taxon>
        <taxon>Pseudomonadati</taxon>
        <taxon>Pseudomonadota</taxon>
        <taxon>Alphaproteobacteria</taxon>
        <taxon>Acetobacterales</taxon>
        <taxon>Acetobacteraceae</taxon>
        <taxon>Aristophania</taxon>
    </lineage>
</organism>
<dbReference type="AlphaFoldDB" id="A0A6P1N8Z7"/>
<keyword evidence="1" id="KW-0732">Signal</keyword>
<sequence>MTKKIGFAAFGLTSLLALAACQTPGVESRPDVYGQSQVNTVQRGRVVTIISVSPTRINVDNSASKKTAQIAGGILGAALGSGLASGVGGSGWGGGLAAGAGGAAGGALLGGAIAGNNTLVNGVTVAYQDRAGGEALMSTQVGRVCEYKTGSALLVTTANNETRVQPNATCSKK</sequence>
<dbReference type="KEGG" id="bomb:GT348_00625"/>
<dbReference type="EMBL" id="CP047652">
    <property type="protein sequence ID" value="QHI95015.1"/>
    <property type="molecule type" value="Genomic_DNA"/>
</dbReference>
<feature type="signal peptide" evidence="1">
    <location>
        <begin position="1"/>
        <end position="19"/>
    </location>
</feature>
<evidence type="ECO:0000313" key="2">
    <source>
        <dbReference type="EMBL" id="QHI95015.1"/>
    </source>
</evidence>
<accession>A0A6P1N8Z7</accession>
<keyword evidence="3" id="KW-1185">Reference proteome</keyword>
<proteinExistence type="predicted"/>
<evidence type="ECO:0000256" key="1">
    <source>
        <dbReference type="SAM" id="SignalP"/>
    </source>
</evidence>
<evidence type="ECO:0000313" key="3">
    <source>
        <dbReference type="Proteomes" id="UP000463975"/>
    </source>
</evidence>
<name>A0A6P1N8Z7_9PROT</name>